<feature type="non-terminal residue" evidence="4">
    <location>
        <position position="1"/>
    </location>
</feature>
<dbReference type="GO" id="GO:0005737">
    <property type="term" value="C:cytoplasm"/>
    <property type="evidence" value="ECO:0007669"/>
    <property type="project" value="TreeGrafter"/>
</dbReference>
<keyword evidence="5" id="KW-1185">Reference proteome</keyword>
<evidence type="ECO:0000256" key="2">
    <source>
        <dbReference type="ARBA" id="ARBA00023239"/>
    </source>
</evidence>
<reference evidence="4" key="1">
    <citation type="submission" date="2023-03" db="EMBL/GenBank/DDBJ databases">
        <title>Massive genome expansion in bonnet fungi (Mycena s.s.) driven by repeated elements and novel gene families across ecological guilds.</title>
        <authorList>
            <consortium name="Lawrence Berkeley National Laboratory"/>
            <person name="Harder C.B."/>
            <person name="Miyauchi S."/>
            <person name="Viragh M."/>
            <person name="Kuo A."/>
            <person name="Thoen E."/>
            <person name="Andreopoulos B."/>
            <person name="Lu D."/>
            <person name="Skrede I."/>
            <person name="Drula E."/>
            <person name="Henrissat B."/>
            <person name="Morin E."/>
            <person name="Kohler A."/>
            <person name="Barry K."/>
            <person name="LaButti K."/>
            <person name="Morin E."/>
            <person name="Salamov A."/>
            <person name="Lipzen A."/>
            <person name="Mereny Z."/>
            <person name="Hegedus B."/>
            <person name="Baldrian P."/>
            <person name="Stursova M."/>
            <person name="Weitz H."/>
            <person name="Taylor A."/>
            <person name="Grigoriev I.V."/>
            <person name="Nagy L.G."/>
            <person name="Martin F."/>
            <person name="Kauserud H."/>
        </authorList>
    </citation>
    <scope>NUCLEOTIDE SEQUENCE</scope>
    <source>
        <strain evidence="4">9144</strain>
    </source>
</reference>
<proteinExistence type="predicted"/>
<evidence type="ECO:0000256" key="1">
    <source>
        <dbReference type="ARBA" id="ARBA00022723"/>
    </source>
</evidence>
<gene>
    <name evidence="4" type="ORF">GGX14DRAFT_586264</name>
</gene>
<evidence type="ECO:0000259" key="3">
    <source>
        <dbReference type="Pfam" id="PF03328"/>
    </source>
</evidence>
<keyword evidence="2" id="KW-0456">Lyase</keyword>
<dbReference type="InterPro" id="IPR040442">
    <property type="entry name" value="Pyrv_kinase-like_dom_sf"/>
</dbReference>
<comment type="caution">
    <text evidence="4">The sequence shown here is derived from an EMBL/GenBank/DDBJ whole genome shotgun (WGS) entry which is preliminary data.</text>
</comment>
<dbReference type="GO" id="GO:0016301">
    <property type="term" value="F:kinase activity"/>
    <property type="evidence" value="ECO:0007669"/>
    <property type="project" value="UniProtKB-KW"/>
</dbReference>
<dbReference type="PANTHER" id="PTHR30502:SF8">
    <property type="entry name" value="SYNTHASE, PUTATIVE-RELATED"/>
    <property type="match status" value="1"/>
</dbReference>
<keyword evidence="4" id="KW-0418">Kinase</keyword>
<dbReference type="Pfam" id="PF03328">
    <property type="entry name" value="HpcH_HpaI"/>
    <property type="match status" value="1"/>
</dbReference>
<dbReference type="PANTHER" id="PTHR30502">
    <property type="entry name" value="2-KETO-3-DEOXY-L-RHAMNONATE ALDOLASE"/>
    <property type="match status" value="1"/>
</dbReference>
<dbReference type="GO" id="GO:0046872">
    <property type="term" value="F:metal ion binding"/>
    <property type="evidence" value="ECO:0007669"/>
    <property type="project" value="UniProtKB-KW"/>
</dbReference>
<dbReference type="InterPro" id="IPR015813">
    <property type="entry name" value="Pyrv/PenolPyrv_kinase-like_dom"/>
</dbReference>
<evidence type="ECO:0000313" key="5">
    <source>
        <dbReference type="Proteomes" id="UP001219525"/>
    </source>
</evidence>
<accession>A0AAD6YIR8</accession>
<dbReference type="EMBL" id="JARJCW010000010">
    <property type="protein sequence ID" value="KAJ7220239.1"/>
    <property type="molecule type" value="Genomic_DNA"/>
</dbReference>
<evidence type="ECO:0000313" key="4">
    <source>
        <dbReference type="EMBL" id="KAJ7220239.1"/>
    </source>
</evidence>
<dbReference type="InterPro" id="IPR005000">
    <property type="entry name" value="Aldolase/citrate-lyase_domain"/>
</dbReference>
<dbReference type="Gene3D" id="3.20.20.60">
    <property type="entry name" value="Phosphoenolpyruvate-binding domains"/>
    <property type="match status" value="1"/>
</dbReference>
<organism evidence="4 5">
    <name type="scientific">Mycena pura</name>
    <dbReference type="NCBI Taxonomy" id="153505"/>
    <lineage>
        <taxon>Eukaryota</taxon>
        <taxon>Fungi</taxon>
        <taxon>Dikarya</taxon>
        <taxon>Basidiomycota</taxon>
        <taxon>Agaricomycotina</taxon>
        <taxon>Agaricomycetes</taxon>
        <taxon>Agaricomycetidae</taxon>
        <taxon>Agaricales</taxon>
        <taxon>Marasmiineae</taxon>
        <taxon>Mycenaceae</taxon>
        <taxon>Mycena</taxon>
    </lineage>
</organism>
<protein>
    <submittedName>
        <fullName evidence="4">Pyruvate/Phosphoenolpyruvate kinase-like domain-containing protein</fullName>
    </submittedName>
</protein>
<keyword evidence="4" id="KW-0808">Transferase</keyword>
<dbReference type="Proteomes" id="UP001219525">
    <property type="component" value="Unassembled WGS sequence"/>
</dbReference>
<keyword evidence="1" id="KW-0479">Metal-binding</keyword>
<dbReference type="InterPro" id="IPR050251">
    <property type="entry name" value="HpcH-HpaI_aldolase"/>
</dbReference>
<feature type="domain" description="HpcH/HpaI aldolase/citrate lyase" evidence="3">
    <location>
        <begin position="41"/>
        <end position="258"/>
    </location>
</feature>
<sequence length="272" mass="29120">VHPPGSDFWKAPTPQQSSNFRGLGKSGQVLFGVALSIPSVHVAKVVAASGADYCWIDQEHTPCAPDLMMQLIQTITHESKGRTIPLVRVPSKTSFEYIVWCLNAGAGGIVVPHVETEAEIAALVAVCRYPPIGHRSVQPFHFIAGVTDTVPPGESIFSVANRNVALIVQVESRAGVDNVEAITRHKGVDMVMVGGQDLRAEMGLVGLTGTEPEYVKANERIIAAANANKVPLMAYTPRPDMIQQRVREGFTALMVSADFTALALGTIGDLKT</sequence>
<dbReference type="SUPFAM" id="SSF51621">
    <property type="entry name" value="Phosphoenolpyruvate/pyruvate domain"/>
    <property type="match status" value="1"/>
</dbReference>
<dbReference type="GO" id="GO:0016832">
    <property type="term" value="F:aldehyde-lyase activity"/>
    <property type="evidence" value="ECO:0007669"/>
    <property type="project" value="TreeGrafter"/>
</dbReference>
<name>A0AAD6YIR8_9AGAR</name>
<keyword evidence="4" id="KW-0670">Pyruvate</keyword>
<dbReference type="AlphaFoldDB" id="A0AAD6YIR8"/>
<feature type="non-terminal residue" evidence="4">
    <location>
        <position position="272"/>
    </location>
</feature>